<accession>A0A8H5CKV1</accession>
<dbReference type="InterPro" id="IPR039360">
    <property type="entry name" value="Ras_GTPase"/>
</dbReference>
<feature type="non-terminal residue" evidence="4">
    <location>
        <position position="1701"/>
    </location>
</feature>
<keyword evidence="2" id="KW-0597">Phosphoprotein</keyword>
<evidence type="ECO:0000256" key="2">
    <source>
        <dbReference type="ARBA" id="ARBA00022553"/>
    </source>
</evidence>
<protein>
    <recommendedName>
        <fullName evidence="3">Ras-GAP domain-containing protein</fullName>
    </recommendedName>
</protein>
<dbReference type="PROSITE" id="PS00509">
    <property type="entry name" value="RAS_GTPASE_ACTIV_1"/>
    <property type="match status" value="1"/>
</dbReference>
<reference evidence="4 5" key="1">
    <citation type="journal article" date="2020" name="ISME J.">
        <title>Uncovering the hidden diversity of litter-decomposition mechanisms in mushroom-forming fungi.</title>
        <authorList>
            <person name="Floudas D."/>
            <person name="Bentzer J."/>
            <person name="Ahren D."/>
            <person name="Johansson T."/>
            <person name="Persson P."/>
            <person name="Tunlid A."/>
        </authorList>
    </citation>
    <scope>NUCLEOTIDE SEQUENCE [LARGE SCALE GENOMIC DNA]</scope>
    <source>
        <strain evidence="4 5">CBS 406.79</strain>
    </source>
</reference>
<dbReference type="Pfam" id="PF00616">
    <property type="entry name" value="RasGAP"/>
    <property type="match status" value="1"/>
</dbReference>
<dbReference type="InterPro" id="IPR016024">
    <property type="entry name" value="ARM-type_fold"/>
</dbReference>
<dbReference type="InterPro" id="IPR001251">
    <property type="entry name" value="CRAL-TRIO_dom"/>
</dbReference>
<name>A0A8H5CKV1_9AGAR</name>
<evidence type="ECO:0000313" key="5">
    <source>
        <dbReference type="Proteomes" id="UP000518752"/>
    </source>
</evidence>
<dbReference type="SUPFAM" id="SSF48371">
    <property type="entry name" value="ARM repeat"/>
    <property type="match status" value="1"/>
</dbReference>
<dbReference type="OrthoDB" id="28245at2759"/>
<evidence type="ECO:0000256" key="1">
    <source>
        <dbReference type="ARBA" id="ARBA00022468"/>
    </source>
</evidence>
<gene>
    <name evidence="4" type="ORF">D9757_013691</name>
</gene>
<keyword evidence="1" id="KW-0343">GTPase activation</keyword>
<organism evidence="4 5">
    <name type="scientific">Collybiopsis confluens</name>
    <dbReference type="NCBI Taxonomy" id="2823264"/>
    <lineage>
        <taxon>Eukaryota</taxon>
        <taxon>Fungi</taxon>
        <taxon>Dikarya</taxon>
        <taxon>Basidiomycota</taxon>
        <taxon>Agaricomycotina</taxon>
        <taxon>Agaricomycetes</taxon>
        <taxon>Agaricomycetidae</taxon>
        <taxon>Agaricales</taxon>
        <taxon>Marasmiineae</taxon>
        <taxon>Omphalotaceae</taxon>
        <taxon>Collybiopsis</taxon>
    </lineage>
</organism>
<dbReference type="Gene3D" id="2.30.29.30">
    <property type="entry name" value="Pleckstrin-homology domain (PH domain)/Phosphotyrosine-binding domain (PTB)"/>
    <property type="match status" value="1"/>
</dbReference>
<comment type="caution">
    <text evidence="4">The sequence shown here is derived from an EMBL/GenBank/DDBJ whole genome shotgun (WGS) entry which is preliminary data.</text>
</comment>
<evidence type="ECO:0000313" key="4">
    <source>
        <dbReference type="EMBL" id="KAF5343595.1"/>
    </source>
</evidence>
<dbReference type="PROSITE" id="PS50018">
    <property type="entry name" value="RAS_GTPASE_ACTIV_2"/>
    <property type="match status" value="1"/>
</dbReference>
<sequence>SAVNIAVWQETYARFTNLTDSLLNIQDSESINRARSELYQEKVYQWQNLALFLAVTASTSGSDVHDTTLLSSVIPPRMLPDSIRTMQSPAPLISTFVNDLTALLIFEDVQIRDAAREALGVDLHVKLHPKILKVVQAVNFEKDNKGEGTNHENMLLFVDQFIAVLKLMVEDGHARIDEVSNMEITPTLLGLATFITRFESPESFRIKQSFACCAIVFVAGLWIVPPDTATANVSNVYEVNLSCLRTIVKLLDRLQLKPADTSIAGDDSSICLETSDSVSDVGSIQHRMRASQRETELRELVITGLSHLVSANTESGFKQCLPLAYDEDNRKRTIFAHVFARVLSQGTKFDLKIGPVLPLIVILFCYLVVVVKESDMTLVLAVVKLAHRQWLTERWLGQASVIFSRSERNIHDRYRPGQGYELDPAKAGERNVEQNRKNIEYVAQSFLEIIGLSTPALPSMFREICVHIAATVYERWPDAKFAALGAFVFLRFISPAVVAPETIDLDPPGDGLRRGLTLIAKIIQNLANNIFFGKEAHMMALNDFLRDHIAHVTRYLSELNRYTPGEDDEEEWLGTASDDTDIIVLHRFFEKHADKIGKELLSISKPSGEGDNSAINGKRAWDASHADRKDHRNYKDLMSRYADKSTDSVQDILCETVPPSESDGKGYLVLRASKVNVEALDMELFMHHYFKVIGSPQYEDCDVEIIVDCTDFTSMSELPLRWMKYCTELIPADIRVKLTRIHILNPNGLTQKFLRRVYNVCAGFGLTGDPRAWSSIADFLPHMPGSVIESPALKYPLSLEQEQADMFTDVTMKAQQARMPIHLNVGATHIRITSVRTLNIAPGLACKSCEIVLLADVSDVYNVQTGLETNEFIIRRSRQGDTIYFTSPHRESIIRTIRAAKSRLKDQQMPLAERFMRFSNVPATLLHIGMLSVDGYDEELRAAAYDLLGAVCTYLNYDKSPLVAPKVGFVPGTINGFVINLSTRLAQFAPQLTLDFLSEVVAAITVNEKQKTRQAINCLHYMSPWIKNLELFANPTSPLFERSGARLRDCIRVLIDMSVNLNELAMNSVQTNVWYEAGKLSGPIVDIIFDELVRSATDGGVGTYRCEIISHSIASVASIAIRGRLFSRLRKAIVKASPVYQERHHRMQDGTETNHPTNNQLYVPEIVHIVTLVVGIGSTLVRKSVYGIIANLVQSLYLARVDEGPVTELSQLIQEMTQEEALNLFGLSRQTATSEYSSFDTVKDRFLIRNQEKLTALLVRIMDVSAASKGQLNVWKARWMSLATASAFQYSSMIQMRSFTALGALACSDVDDDFMYQMLMAFRTALQQPEVTDTTALVSMLRCITKVVPGLQLDSRHIPQLFWLGVAFLQSSHIAFFEDAASLVSLTMKEMEKRGTFVGALVQPRLLEARVPVEEPAQQFDSTLQLSCDISLSFSLAAVLFKGVRHSGLKESAQEALRTLLQISSRVGAHSQPNQPNGFSRTIDPEALAYFLALVSMSTTSTDYHNLLKDCGLQDDWMTEEDVLVGSDEVATVPPVSIEMLGIHDSAAALFATSFIGVMLMTAQGDDAESEMLYSILAEIAMVYPETIQMAYESLQDRIKDTFANSSNPTIIHHVSNIIRIALDDGSQTNSRMGVLRNSTSTLNTVDETSSIHGPGRPHLKALEEYGMQGLAKNFVFLPAQSSAAGKVLVLISDLVACIVS</sequence>
<dbReference type="Pfam" id="PF13716">
    <property type="entry name" value="CRAL_TRIO_2"/>
    <property type="match status" value="1"/>
</dbReference>
<dbReference type="Gene3D" id="1.10.506.10">
    <property type="entry name" value="GTPase Activation - p120gap, domain 1"/>
    <property type="match status" value="1"/>
</dbReference>
<proteinExistence type="predicted"/>
<dbReference type="SMART" id="SM00323">
    <property type="entry name" value="RasGAP"/>
    <property type="match status" value="1"/>
</dbReference>
<feature type="domain" description="Ras-GAP" evidence="3">
    <location>
        <begin position="401"/>
        <end position="528"/>
    </location>
</feature>
<dbReference type="SUPFAM" id="SSF48350">
    <property type="entry name" value="GTPase activation domain, GAP"/>
    <property type="match status" value="1"/>
</dbReference>
<dbReference type="Gene3D" id="3.40.525.10">
    <property type="entry name" value="CRAL-TRIO lipid binding domain"/>
    <property type="match status" value="1"/>
</dbReference>
<dbReference type="InterPro" id="IPR011993">
    <property type="entry name" value="PH-like_dom_sf"/>
</dbReference>
<dbReference type="Proteomes" id="UP000518752">
    <property type="component" value="Unassembled WGS sequence"/>
</dbReference>
<dbReference type="EMBL" id="JAACJN010000444">
    <property type="protein sequence ID" value="KAF5343595.1"/>
    <property type="molecule type" value="Genomic_DNA"/>
</dbReference>
<dbReference type="InterPro" id="IPR008936">
    <property type="entry name" value="Rho_GTPase_activation_prot"/>
</dbReference>
<dbReference type="PANTHER" id="PTHR10194">
    <property type="entry name" value="RAS GTPASE-ACTIVATING PROTEINS"/>
    <property type="match status" value="1"/>
</dbReference>
<dbReference type="InterPro" id="IPR036865">
    <property type="entry name" value="CRAL-TRIO_dom_sf"/>
</dbReference>
<dbReference type="InterPro" id="IPR001936">
    <property type="entry name" value="RasGAP_dom"/>
</dbReference>
<dbReference type="InterPro" id="IPR023152">
    <property type="entry name" value="RasGAP_CS"/>
</dbReference>
<dbReference type="PANTHER" id="PTHR10194:SF142">
    <property type="entry name" value="NEUROFIBROMIN"/>
    <property type="match status" value="1"/>
</dbReference>
<keyword evidence="5" id="KW-1185">Reference proteome</keyword>
<dbReference type="GO" id="GO:0005096">
    <property type="term" value="F:GTPase activator activity"/>
    <property type="evidence" value="ECO:0007669"/>
    <property type="project" value="UniProtKB-KW"/>
</dbReference>
<evidence type="ECO:0000259" key="3">
    <source>
        <dbReference type="PROSITE" id="PS50018"/>
    </source>
</evidence>